<dbReference type="InterPro" id="IPR013126">
    <property type="entry name" value="Hsp_70_fam"/>
</dbReference>
<dbReference type="Proteomes" id="UP000750711">
    <property type="component" value="Unassembled WGS sequence"/>
</dbReference>
<dbReference type="SUPFAM" id="SSF53067">
    <property type="entry name" value="Actin-like ATPase domain"/>
    <property type="match status" value="1"/>
</dbReference>
<dbReference type="CDD" id="cd10170">
    <property type="entry name" value="ASKHA_NBD_HSP70"/>
    <property type="match status" value="1"/>
</dbReference>
<dbReference type="InterPro" id="IPR043129">
    <property type="entry name" value="ATPase_NBD"/>
</dbReference>
<keyword evidence="4" id="KW-1185">Reference proteome</keyword>
<keyword evidence="1" id="KW-0547">Nucleotide-binding</keyword>
<dbReference type="Gene3D" id="3.90.640.10">
    <property type="entry name" value="Actin, Chain A, domain 4"/>
    <property type="match status" value="1"/>
</dbReference>
<comment type="caution">
    <text evidence="3">The sequence shown here is derived from an EMBL/GenBank/DDBJ whole genome shotgun (WGS) entry which is preliminary data.</text>
</comment>
<dbReference type="GO" id="GO:0140662">
    <property type="term" value="F:ATP-dependent protein folding chaperone"/>
    <property type="evidence" value="ECO:0007669"/>
    <property type="project" value="InterPro"/>
</dbReference>
<dbReference type="Gene3D" id="3.30.420.40">
    <property type="match status" value="2"/>
</dbReference>
<dbReference type="PANTHER" id="PTHR42749">
    <property type="entry name" value="CELL SHAPE-DETERMINING PROTEIN MREB"/>
    <property type="match status" value="1"/>
</dbReference>
<keyword evidence="2" id="KW-0067">ATP-binding</keyword>
<accession>A0A9P8LI85</accession>
<proteinExistence type="predicted"/>
<evidence type="ECO:0000313" key="4">
    <source>
        <dbReference type="Proteomes" id="UP000750711"/>
    </source>
</evidence>
<dbReference type="EMBL" id="JAGHQM010000044">
    <property type="protein sequence ID" value="KAH0565987.1"/>
    <property type="molecule type" value="Genomic_DNA"/>
</dbReference>
<reference evidence="3" key="1">
    <citation type="submission" date="2021-03" db="EMBL/GenBank/DDBJ databases">
        <title>Comparative genomics and phylogenomic investigation of the class Geoglossomycetes provide insights into ecological specialization and systematics.</title>
        <authorList>
            <person name="Melie T."/>
            <person name="Pirro S."/>
            <person name="Miller A.N."/>
            <person name="Quandt A."/>
        </authorList>
    </citation>
    <scope>NUCLEOTIDE SEQUENCE</scope>
    <source>
        <strain evidence="3">CAQ_001_2017</strain>
    </source>
</reference>
<evidence type="ECO:0000313" key="3">
    <source>
        <dbReference type="EMBL" id="KAH0565987.1"/>
    </source>
</evidence>
<dbReference type="GO" id="GO:0005524">
    <property type="term" value="F:ATP binding"/>
    <property type="evidence" value="ECO:0007669"/>
    <property type="project" value="UniProtKB-KW"/>
</dbReference>
<evidence type="ECO:0000256" key="1">
    <source>
        <dbReference type="ARBA" id="ARBA00022741"/>
    </source>
</evidence>
<dbReference type="AlphaFoldDB" id="A0A9P8LI85"/>
<dbReference type="Pfam" id="PF00012">
    <property type="entry name" value="HSP70"/>
    <property type="match status" value="1"/>
</dbReference>
<organism evidence="3 4">
    <name type="scientific">Trichoglossum hirsutum</name>
    <dbReference type="NCBI Taxonomy" id="265104"/>
    <lineage>
        <taxon>Eukaryota</taxon>
        <taxon>Fungi</taxon>
        <taxon>Dikarya</taxon>
        <taxon>Ascomycota</taxon>
        <taxon>Pezizomycotina</taxon>
        <taxon>Geoglossomycetes</taxon>
        <taxon>Geoglossales</taxon>
        <taxon>Geoglossaceae</taxon>
        <taxon>Trichoglossum</taxon>
    </lineage>
</organism>
<evidence type="ECO:0000256" key="2">
    <source>
        <dbReference type="ARBA" id="ARBA00022840"/>
    </source>
</evidence>
<dbReference type="PANTHER" id="PTHR42749:SF1">
    <property type="entry name" value="CELL SHAPE-DETERMINING PROTEIN MREB"/>
    <property type="match status" value="1"/>
</dbReference>
<name>A0A9P8LI85_9PEZI</name>
<gene>
    <name evidence="3" type="ORF">GP486_000614</name>
</gene>
<protein>
    <submittedName>
        <fullName evidence="3">Uncharacterized protein</fullName>
    </submittedName>
</protein>
<sequence length="576" mass="64621">MDRPVAPVVIQQWPDSGEIVHKVPTAVTYRAGRLHTCTWGFGCFSPKNCGYGLGVIEYFKYFLDKGKFERYVKDNPGFAPDIGDVRRWFVDFLRALHDYIAAYLERPPWQLDRLATKVEFVIGLPTLWKERDELICDFKNIVEQAGFKPGANCDVIFRLTEAEASAVYTAKSLGRDYREGDVILVCDAGGGTTDVCVLRVRAVGGGVVELEALDEPRALYAGSIQIDNAFEKYAVESLVAIRLEHRQLPDYTERDMARSKPFQDAKLAFGTSTSVAVESIPVPGLSNVAIKLPQEKLKEMFDGQLQKIIEVIDTVLKIVEGTEVRYLVLAGGLGSSRYVQKEMEVFYNQRGISVLYSTDPIEPSLAGCKGLVIDHMQRKDYHTAVITNRPAGTSFGILCSDRYNKARHSGQPYIESQLDSKKYVTNRIEWFIRKGGTLPKDRPIAIRCFRVLALDNLNKTWAARLVRSGPEQQGFPGYLHPDDGEVQIFGQVSSDLGPGPDITRKLGGVLSSKCIYVEYEILVSIKQENLDFKARVVGDGTSAPQQLVMQYFEDRQSKDAKDGNSRFQNEIFRHLK</sequence>